<evidence type="ECO:0000313" key="5">
    <source>
        <dbReference type="EMBL" id="ECT1656475.1"/>
    </source>
</evidence>
<evidence type="ECO:0000313" key="8">
    <source>
        <dbReference type="EMBL" id="ECV0623984.1"/>
    </source>
</evidence>
<organism evidence="9">
    <name type="scientific">Salmonella enterica subsp. enterica serovar Kentucky</name>
    <dbReference type="NCBI Taxonomy" id="192955"/>
    <lineage>
        <taxon>Bacteria</taxon>
        <taxon>Pseudomonadati</taxon>
        <taxon>Pseudomonadota</taxon>
        <taxon>Gammaproteobacteria</taxon>
        <taxon>Enterobacterales</taxon>
        <taxon>Enterobacteriaceae</taxon>
        <taxon>Salmonella</taxon>
    </lineage>
</organism>
<dbReference type="EMBL" id="AAKTLY010000050">
    <property type="protein sequence ID" value="ECV5198621.1"/>
    <property type="molecule type" value="Genomic_DNA"/>
</dbReference>
<dbReference type="EMBL" id="AAMFEG010000023">
    <property type="protein sequence ID" value="EDG7392149.1"/>
    <property type="molecule type" value="Genomic_DNA"/>
</dbReference>
<dbReference type="EMBL" id="AAKPQU010000029">
    <property type="protein sequence ID" value="ECU3470238.1"/>
    <property type="molecule type" value="Genomic_DNA"/>
</dbReference>
<evidence type="ECO:0000313" key="13">
    <source>
        <dbReference type="EMBL" id="EDA6269786.1"/>
    </source>
</evidence>
<evidence type="ECO:0000313" key="2">
    <source>
        <dbReference type="EMBL" id="EBW8726204.1"/>
    </source>
</evidence>
<comment type="caution">
    <text evidence="9">The sequence shown here is derived from an EMBL/GenBank/DDBJ whole genome shotgun (WGS) entry which is preliminary data.</text>
</comment>
<gene>
    <name evidence="13" type="ORF">AYO62_22870</name>
    <name evidence="14" type="ORF">B8184_22395</name>
    <name evidence="15" type="ORF">B9R05_21855</name>
    <name evidence="2" type="ORF">BGH80_21005</name>
    <name evidence="16" type="ORF">CDJ86_22860</name>
    <name evidence="8" type="ORF">D1343_23285</name>
    <name evidence="11" type="ORF">D3156_23230</name>
    <name evidence="12" type="ORF">DKO31_20025</name>
    <name evidence="10" type="ORF">DN953_22935</name>
    <name evidence="9" type="ORF">DOQ15_15515</name>
    <name evidence="4" type="ORF">DTE28_20030</name>
    <name evidence="5" type="ORF">DVE68_21380</name>
    <name evidence="6" type="ORF">DXS28_23810</name>
    <name evidence="7" type="ORF">DYO51_16690</name>
    <name evidence="3" type="ORF">EQ864_20945</name>
    <name evidence="1" type="ORF">JF21_20200</name>
</gene>
<evidence type="ECO:0000313" key="3">
    <source>
        <dbReference type="EMBL" id="ECA8557582.1"/>
    </source>
</evidence>
<dbReference type="EMBL" id="AAKRVG010000064">
    <property type="protein sequence ID" value="ECV5591033.1"/>
    <property type="molecule type" value="Genomic_DNA"/>
</dbReference>
<dbReference type="EMBL" id="AAKLXH010000044">
    <property type="protein sequence ID" value="ECT1656475.1"/>
    <property type="molecule type" value="Genomic_DNA"/>
</dbReference>
<evidence type="ECO:0000313" key="16">
    <source>
        <dbReference type="EMBL" id="EDI2828016.1"/>
    </source>
</evidence>
<evidence type="ECO:0000313" key="10">
    <source>
        <dbReference type="EMBL" id="ECV4831805.1"/>
    </source>
</evidence>
<dbReference type="EMBL" id="AALKSI010000037">
    <property type="protein sequence ID" value="EDA6269786.1"/>
    <property type="molecule type" value="Genomic_DNA"/>
</dbReference>
<dbReference type="EMBL" id="AAMKKX010000028">
    <property type="protein sequence ID" value="EDI2828016.1"/>
    <property type="molecule type" value="Genomic_DNA"/>
</dbReference>
<evidence type="ECO:0000313" key="4">
    <source>
        <dbReference type="EMBL" id="ECT1151399.1"/>
    </source>
</evidence>
<dbReference type="Proteomes" id="UP000365067">
    <property type="component" value="Unassembled WGS sequence"/>
</dbReference>
<evidence type="ECO:0000313" key="15">
    <source>
        <dbReference type="EMBL" id="EDG7392149.1"/>
    </source>
</evidence>
<dbReference type="EMBL" id="AAHJMM010000021">
    <property type="protein sequence ID" value="EBW8726204.1"/>
    <property type="molecule type" value="Genomic_DNA"/>
</dbReference>
<sequence>MLPSPAFFQNSPAAVWRSDFAGNRISEEKKKSCCKISTKNGGLLRYGNYCSVGKIQNRVSLKLQKTGQKNFFQLIFINRP</sequence>
<proteinExistence type="predicted"/>
<evidence type="ECO:0000313" key="17">
    <source>
        <dbReference type="Proteomes" id="UP000365067"/>
    </source>
</evidence>
<evidence type="ECO:0000313" key="9">
    <source>
        <dbReference type="EMBL" id="ECV3408453.1"/>
    </source>
</evidence>
<dbReference type="EMBL" id="AAGIAU010000016">
    <property type="protein sequence ID" value="EBO2913352.1"/>
    <property type="molecule type" value="Genomic_DNA"/>
</dbReference>
<evidence type="ECO:0000313" key="12">
    <source>
        <dbReference type="EMBL" id="ECV5591033.1"/>
    </source>
</evidence>
<protein>
    <submittedName>
        <fullName evidence="9">Uncharacterized protein</fullName>
    </submittedName>
</protein>
<dbReference type="EMBL" id="AAHVRN010000048">
    <property type="protein sequence ID" value="ECA8557582.1"/>
    <property type="molecule type" value="Genomic_DNA"/>
</dbReference>
<evidence type="ECO:0000313" key="6">
    <source>
        <dbReference type="EMBL" id="ECT1900822.1"/>
    </source>
</evidence>
<dbReference type="EMBL" id="AAKSBM010000060">
    <property type="protein sequence ID" value="ECV3408453.1"/>
    <property type="molecule type" value="Genomic_DNA"/>
</dbReference>
<dbReference type="AlphaFoldDB" id="A0A3V3BDI4"/>
<evidence type="ECO:0000313" key="1">
    <source>
        <dbReference type="EMBL" id="EBO2913352.1"/>
    </source>
</evidence>
<reference evidence="7" key="2">
    <citation type="submission" date="2018-08" db="EMBL/GenBank/DDBJ databases">
        <authorList>
            <consortium name="NARMS: The National Antimicrobial Resistance Monitoring System"/>
        </authorList>
    </citation>
    <scope>NUCLEOTIDE SEQUENCE</scope>
    <source>
        <strain evidence="7">CVM N17S1400</strain>
        <strain evidence="13">FSIS1505221</strain>
    </source>
</reference>
<accession>A0A3V3BDI4</accession>
<dbReference type="EMBL" id="AAKSVH010000068">
    <property type="protein sequence ID" value="ECV0623984.1"/>
    <property type="molecule type" value="Genomic_DNA"/>
</dbReference>
<dbReference type="EMBL" id="AAMEYE010000036">
    <property type="protein sequence ID" value="EDG6700016.1"/>
    <property type="molecule type" value="Genomic_DNA"/>
</dbReference>
<dbReference type="EMBL" id="AAKLTE010000047">
    <property type="protein sequence ID" value="ECT1151399.1"/>
    <property type="molecule type" value="Genomic_DNA"/>
</dbReference>
<reference evidence="9" key="1">
    <citation type="submission" date="2018-06" db="EMBL/GenBank/DDBJ databases">
        <authorList>
            <consortium name="GenomeTrakr network: Whole genome sequencing for foodborne pathogen traceback"/>
        </authorList>
    </citation>
    <scope>NUCLEOTIDE SEQUENCE</scope>
    <source>
        <strain evidence="12">FSIS11809920</strain>
        <strain evidence="4">FSIS11811492</strain>
        <strain evidence="5">FSIS11811977</strain>
        <strain evidence="6">FSIS11812281</strain>
        <strain evidence="11">FSIS11813790</strain>
        <strain evidence="14">FSIS1700275</strain>
        <strain evidence="15">FSIS1700278</strain>
        <strain evidence="16">FSIS1701380</strain>
        <strain evidence="10">FSIS21821682</strain>
        <strain evidence="9">FSIS21821883</strain>
        <strain evidence="8">FSIS31800927</strain>
        <strain evidence="3">FSIS31901439</strain>
        <strain evidence="2 17">IA-2010122881</strain>
        <strain evidence="1">WAPHL_SAL-A00479</strain>
    </source>
</reference>
<name>A0A3V3BDI4_SALET</name>
<dbReference type="EMBL" id="AAKLZF010000088">
    <property type="protein sequence ID" value="ECT1900822.1"/>
    <property type="molecule type" value="Genomic_DNA"/>
</dbReference>
<evidence type="ECO:0000313" key="11">
    <source>
        <dbReference type="EMBL" id="ECV5198621.1"/>
    </source>
</evidence>
<evidence type="ECO:0000313" key="14">
    <source>
        <dbReference type="EMBL" id="EDG6700016.1"/>
    </source>
</evidence>
<evidence type="ECO:0000313" key="7">
    <source>
        <dbReference type="EMBL" id="ECU3470238.1"/>
    </source>
</evidence>
<dbReference type="EMBL" id="AAKTJV010000047">
    <property type="protein sequence ID" value="ECV4831805.1"/>
    <property type="molecule type" value="Genomic_DNA"/>
</dbReference>